<dbReference type="Pfam" id="PF00071">
    <property type="entry name" value="Ras"/>
    <property type="match status" value="1"/>
</dbReference>
<dbReference type="EMBL" id="JAEPRD010000021">
    <property type="protein sequence ID" value="KAG2208156.1"/>
    <property type="molecule type" value="Genomic_DNA"/>
</dbReference>
<evidence type="ECO:0000256" key="2">
    <source>
        <dbReference type="ARBA" id="ARBA00022741"/>
    </source>
</evidence>
<dbReference type="Gene3D" id="3.40.50.300">
    <property type="entry name" value="P-loop containing nucleotide triphosphate hydrolases"/>
    <property type="match status" value="1"/>
</dbReference>
<dbReference type="GO" id="GO:0003924">
    <property type="term" value="F:GTPase activity"/>
    <property type="evidence" value="ECO:0007669"/>
    <property type="project" value="InterPro"/>
</dbReference>
<dbReference type="InterPro" id="IPR005225">
    <property type="entry name" value="Small_GTP-bd"/>
</dbReference>
<evidence type="ECO:0000313" key="4">
    <source>
        <dbReference type="EMBL" id="KAG2208156.1"/>
    </source>
</evidence>
<dbReference type="GO" id="GO:0005770">
    <property type="term" value="C:late endosome"/>
    <property type="evidence" value="ECO:0007669"/>
    <property type="project" value="TreeGrafter"/>
</dbReference>
<accession>A0A8H7REJ5</accession>
<dbReference type="SUPFAM" id="SSF52540">
    <property type="entry name" value="P-loop containing nucleoside triphosphate hydrolases"/>
    <property type="match status" value="1"/>
</dbReference>
<dbReference type="OrthoDB" id="48625at2759"/>
<organism evidence="4 5">
    <name type="scientific">Mucor saturninus</name>
    <dbReference type="NCBI Taxonomy" id="64648"/>
    <lineage>
        <taxon>Eukaryota</taxon>
        <taxon>Fungi</taxon>
        <taxon>Fungi incertae sedis</taxon>
        <taxon>Mucoromycota</taxon>
        <taxon>Mucoromycotina</taxon>
        <taxon>Mucoromycetes</taxon>
        <taxon>Mucorales</taxon>
        <taxon>Mucorineae</taxon>
        <taxon>Mucoraceae</taxon>
        <taxon>Mucor</taxon>
    </lineage>
</organism>
<evidence type="ECO:0000256" key="3">
    <source>
        <dbReference type="ARBA" id="ARBA00023134"/>
    </source>
</evidence>
<dbReference type="InterPro" id="IPR027417">
    <property type="entry name" value="P-loop_NTPase"/>
</dbReference>
<comment type="similarity">
    <text evidence="1">Belongs to the small GTPase superfamily. Rab family.</text>
</comment>
<dbReference type="PROSITE" id="PS51419">
    <property type="entry name" value="RAB"/>
    <property type="match status" value="1"/>
</dbReference>
<keyword evidence="3" id="KW-0342">GTP-binding</keyword>
<dbReference type="PRINTS" id="PR00449">
    <property type="entry name" value="RASTRNSFRMNG"/>
</dbReference>
<protein>
    <recommendedName>
        <fullName evidence="6">Ras-related protein Rab</fullName>
    </recommendedName>
</protein>
<gene>
    <name evidence="4" type="ORF">INT47_010518</name>
</gene>
<dbReference type="PANTHER" id="PTHR47981">
    <property type="entry name" value="RAB FAMILY"/>
    <property type="match status" value="1"/>
</dbReference>
<evidence type="ECO:0008006" key="6">
    <source>
        <dbReference type="Google" id="ProtNLM"/>
    </source>
</evidence>
<dbReference type="FunFam" id="3.40.50.300:FF:001447">
    <property type="entry name" value="Ras-related protein Rab-1B"/>
    <property type="match status" value="1"/>
</dbReference>
<comment type="caution">
    <text evidence="4">The sequence shown here is derived from an EMBL/GenBank/DDBJ whole genome shotgun (WGS) entry which is preliminary data.</text>
</comment>
<evidence type="ECO:0000256" key="1">
    <source>
        <dbReference type="ARBA" id="ARBA00006270"/>
    </source>
</evidence>
<dbReference type="SMART" id="SM00174">
    <property type="entry name" value="RHO"/>
    <property type="match status" value="1"/>
</dbReference>
<keyword evidence="2" id="KW-0547">Nucleotide-binding</keyword>
<dbReference type="InterPro" id="IPR001806">
    <property type="entry name" value="Small_GTPase"/>
</dbReference>
<dbReference type="NCBIfam" id="TIGR00231">
    <property type="entry name" value="small_GTP"/>
    <property type="match status" value="1"/>
</dbReference>
<dbReference type="SMART" id="SM00173">
    <property type="entry name" value="RAS"/>
    <property type="match status" value="1"/>
</dbReference>
<dbReference type="Proteomes" id="UP000603453">
    <property type="component" value="Unassembled WGS sequence"/>
</dbReference>
<keyword evidence="5" id="KW-1185">Reference proteome</keyword>
<dbReference type="PANTHER" id="PTHR47981:SF39">
    <property type="entry name" value="RAS-RELATED PROTEIN RAB"/>
    <property type="match status" value="1"/>
</dbReference>
<dbReference type="PROSITE" id="PS51421">
    <property type="entry name" value="RAS"/>
    <property type="match status" value="1"/>
</dbReference>
<reference evidence="4" key="1">
    <citation type="submission" date="2020-12" db="EMBL/GenBank/DDBJ databases">
        <title>Metabolic potential, ecology and presence of endohyphal bacteria is reflected in genomic diversity of Mucoromycotina.</title>
        <authorList>
            <person name="Muszewska A."/>
            <person name="Okrasinska A."/>
            <person name="Steczkiewicz K."/>
            <person name="Drgas O."/>
            <person name="Orlowska M."/>
            <person name="Perlinska-Lenart U."/>
            <person name="Aleksandrzak-Piekarczyk T."/>
            <person name="Szatraj K."/>
            <person name="Zielenkiewicz U."/>
            <person name="Pilsyk S."/>
            <person name="Malc E."/>
            <person name="Mieczkowski P."/>
            <person name="Kruszewska J.S."/>
            <person name="Biernat P."/>
            <person name="Pawlowska J."/>
        </authorList>
    </citation>
    <scope>NUCLEOTIDE SEQUENCE</scope>
    <source>
        <strain evidence="4">WA0000017839</strain>
    </source>
</reference>
<evidence type="ECO:0000313" key="5">
    <source>
        <dbReference type="Proteomes" id="UP000603453"/>
    </source>
</evidence>
<proteinExistence type="inferred from homology"/>
<dbReference type="AlphaFoldDB" id="A0A8H7REJ5"/>
<dbReference type="SMART" id="SM00175">
    <property type="entry name" value="RAB"/>
    <property type="match status" value="1"/>
</dbReference>
<dbReference type="GO" id="GO:0005525">
    <property type="term" value="F:GTP binding"/>
    <property type="evidence" value="ECO:0007669"/>
    <property type="project" value="UniProtKB-KW"/>
</dbReference>
<sequence>MHSYQYKILVVGDLGTGKTSVLQRFVYNTFSTHYKSTIGVDFALKVVQQDSDVVVHLQLWDIAGQERFGSMTRVYYKDAIGAFLVYDVTRPKTLDHVVKWKQDLDAKVQVPGGYGDIPAILLANKIDQQANPKSNQEMTEFCIDNGFIQW</sequence>
<name>A0A8H7REJ5_9FUNG</name>